<dbReference type="SUPFAM" id="SSF46894">
    <property type="entry name" value="C-terminal effector domain of the bipartite response regulators"/>
    <property type="match status" value="1"/>
</dbReference>
<feature type="modified residue" description="4-aspartylphosphate" evidence="3">
    <location>
        <position position="53"/>
    </location>
</feature>
<organism evidence="6 7">
    <name type="scientific">Bradyrhizobium ontarionense</name>
    <dbReference type="NCBI Taxonomy" id="2898149"/>
    <lineage>
        <taxon>Bacteria</taxon>
        <taxon>Pseudomonadati</taxon>
        <taxon>Pseudomonadota</taxon>
        <taxon>Alphaproteobacteria</taxon>
        <taxon>Hyphomicrobiales</taxon>
        <taxon>Nitrobacteraceae</taxon>
        <taxon>Bradyrhizobium</taxon>
    </lineage>
</organism>
<dbReference type="PROSITE" id="PS50043">
    <property type="entry name" value="HTH_LUXR_2"/>
    <property type="match status" value="1"/>
</dbReference>
<dbReference type="InterPro" id="IPR011006">
    <property type="entry name" value="CheY-like_superfamily"/>
</dbReference>
<dbReference type="InterPro" id="IPR001789">
    <property type="entry name" value="Sig_transdc_resp-reg_receiver"/>
</dbReference>
<dbReference type="InterPro" id="IPR039420">
    <property type="entry name" value="WalR-like"/>
</dbReference>
<dbReference type="InterPro" id="IPR058245">
    <property type="entry name" value="NreC/VraR/RcsB-like_REC"/>
</dbReference>
<accession>A0ABY3R6L0</accession>
<dbReference type="PANTHER" id="PTHR43214:SF43">
    <property type="entry name" value="TWO-COMPONENT RESPONSE REGULATOR"/>
    <property type="match status" value="1"/>
</dbReference>
<dbReference type="PROSITE" id="PS50110">
    <property type="entry name" value="RESPONSE_REGULATORY"/>
    <property type="match status" value="1"/>
</dbReference>
<keyword evidence="1 3" id="KW-0597">Phosphoprotein</keyword>
<dbReference type="PROSITE" id="PS00622">
    <property type="entry name" value="HTH_LUXR_1"/>
    <property type="match status" value="1"/>
</dbReference>
<sequence>MTSALLIDDHPMMLQGCRHLLQDIGVDPIIEATDVRTGHGAFLRHRPDVVIVDLTLAGDDLGGLSLIQRIIQAERKTRILVLSMHNDPTIVKRALDSGVAGYVLKDSPSSEFVAAFQKVATGSTHLSHEIAVQVALLRNKSDELASKNLTDREIQILSLLARGNNYDQIATKLGISYSTVTNACSSMRTKLQVRTLADLIRFALQNDHGITH</sequence>
<evidence type="ECO:0000256" key="3">
    <source>
        <dbReference type="PROSITE-ProRule" id="PRU00169"/>
    </source>
</evidence>
<evidence type="ECO:0000259" key="4">
    <source>
        <dbReference type="PROSITE" id="PS50043"/>
    </source>
</evidence>
<evidence type="ECO:0000313" key="6">
    <source>
        <dbReference type="EMBL" id="UFZ02687.1"/>
    </source>
</evidence>
<proteinExistence type="predicted"/>
<dbReference type="Gene3D" id="1.10.10.10">
    <property type="entry name" value="Winged helix-like DNA-binding domain superfamily/Winged helix DNA-binding domain"/>
    <property type="match status" value="1"/>
</dbReference>
<evidence type="ECO:0000259" key="5">
    <source>
        <dbReference type="PROSITE" id="PS50110"/>
    </source>
</evidence>
<evidence type="ECO:0000313" key="7">
    <source>
        <dbReference type="Proteomes" id="UP001431010"/>
    </source>
</evidence>
<dbReference type="SMART" id="SM00448">
    <property type="entry name" value="REC"/>
    <property type="match status" value="1"/>
</dbReference>
<dbReference type="PANTHER" id="PTHR43214">
    <property type="entry name" value="TWO-COMPONENT RESPONSE REGULATOR"/>
    <property type="match status" value="1"/>
</dbReference>
<dbReference type="InterPro" id="IPR016032">
    <property type="entry name" value="Sig_transdc_resp-reg_C-effctor"/>
</dbReference>
<dbReference type="Proteomes" id="UP001431010">
    <property type="component" value="Chromosome"/>
</dbReference>
<dbReference type="InterPro" id="IPR036388">
    <property type="entry name" value="WH-like_DNA-bd_sf"/>
</dbReference>
<dbReference type="SUPFAM" id="SSF52172">
    <property type="entry name" value="CheY-like"/>
    <property type="match status" value="1"/>
</dbReference>
<dbReference type="SMART" id="SM00421">
    <property type="entry name" value="HTH_LUXR"/>
    <property type="match status" value="1"/>
</dbReference>
<evidence type="ECO:0000256" key="1">
    <source>
        <dbReference type="ARBA" id="ARBA00022553"/>
    </source>
</evidence>
<name>A0ABY3R6L0_9BRAD</name>
<evidence type="ECO:0000256" key="2">
    <source>
        <dbReference type="ARBA" id="ARBA00023125"/>
    </source>
</evidence>
<feature type="domain" description="HTH luxR-type" evidence="4">
    <location>
        <begin position="142"/>
        <end position="207"/>
    </location>
</feature>
<keyword evidence="7" id="KW-1185">Reference proteome</keyword>
<gene>
    <name evidence="6" type="ORF">LQG66_25900</name>
</gene>
<dbReference type="CDD" id="cd06170">
    <property type="entry name" value="LuxR_C_like"/>
    <property type="match status" value="1"/>
</dbReference>
<dbReference type="RefSeq" id="WP_231318473.1">
    <property type="nucleotide sequence ID" value="NZ_CP088156.1"/>
</dbReference>
<dbReference type="InterPro" id="IPR000792">
    <property type="entry name" value="Tscrpt_reg_LuxR_C"/>
</dbReference>
<dbReference type="Pfam" id="PF00072">
    <property type="entry name" value="Response_reg"/>
    <property type="match status" value="1"/>
</dbReference>
<dbReference type="CDD" id="cd17535">
    <property type="entry name" value="REC_NarL-like"/>
    <property type="match status" value="1"/>
</dbReference>
<dbReference type="PRINTS" id="PR00038">
    <property type="entry name" value="HTHLUXR"/>
</dbReference>
<dbReference type="Pfam" id="PF00196">
    <property type="entry name" value="GerE"/>
    <property type="match status" value="1"/>
</dbReference>
<protein>
    <submittedName>
        <fullName evidence="6">Response regulator transcription factor</fullName>
    </submittedName>
</protein>
<dbReference type="EMBL" id="CP088156">
    <property type="protein sequence ID" value="UFZ02687.1"/>
    <property type="molecule type" value="Genomic_DNA"/>
</dbReference>
<feature type="domain" description="Response regulatory" evidence="5">
    <location>
        <begin position="3"/>
        <end position="120"/>
    </location>
</feature>
<keyword evidence="2" id="KW-0238">DNA-binding</keyword>
<reference evidence="6" key="1">
    <citation type="journal article" date="2024" name="Antonie Van Leeuwenhoek">
        <title>Bradyrhizobium ontarionense sp. nov., a novel bacterial symbiont isolated from Aeschynomene indica (Indian jointvetch), harbours photosynthesis, nitrogen fixation and nitrous oxide (N2O) reductase genes.</title>
        <authorList>
            <person name="Bromfield E.S.P."/>
            <person name="Cloutier S."/>
        </authorList>
    </citation>
    <scope>NUCLEOTIDE SEQUENCE</scope>
    <source>
        <strain evidence="6">A19</strain>
    </source>
</reference>
<dbReference type="Gene3D" id="3.40.50.2300">
    <property type="match status" value="1"/>
</dbReference>